<dbReference type="GO" id="GO:0005634">
    <property type="term" value="C:nucleus"/>
    <property type="evidence" value="ECO:0007669"/>
    <property type="project" value="TreeGrafter"/>
</dbReference>
<dbReference type="Gene3D" id="3.30.160.60">
    <property type="entry name" value="Classic Zinc Finger"/>
    <property type="match status" value="2"/>
</dbReference>
<evidence type="ECO:0000256" key="4">
    <source>
        <dbReference type="ARBA" id="ARBA00022833"/>
    </source>
</evidence>
<dbReference type="PANTHER" id="PTHR24409:SF295">
    <property type="entry name" value="AZ2-RELATED"/>
    <property type="match status" value="1"/>
</dbReference>
<comment type="caution">
    <text evidence="7">The sequence shown here is derived from an EMBL/GenBank/DDBJ whole genome shotgun (WGS) entry which is preliminary data.</text>
</comment>
<dbReference type="GO" id="GO:0000977">
    <property type="term" value="F:RNA polymerase II transcription regulatory region sequence-specific DNA binding"/>
    <property type="evidence" value="ECO:0007669"/>
    <property type="project" value="TreeGrafter"/>
</dbReference>
<dbReference type="EMBL" id="NESQ01000068">
    <property type="protein sequence ID" value="PUU80295.1"/>
    <property type="molecule type" value="Genomic_DNA"/>
</dbReference>
<protein>
    <recommendedName>
        <fullName evidence="6">C2H2-type domain-containing protein</fullName>
    </recommendedName>
</protein>
<reference evidence="7 8" key="1">
    <citation type="submission" date="2017-04" db="EMBL/GenBank/DDBJ databases">
        <title>Draft genome sequence of Tuber borchii Vittad., a whitish edible truffle.</title>
        <authorList>
            <consortium name="DOE Joint Genome Institute"/>
            <person name="Murat C."/>
            <person name="Kuo A."/>
            <person name="Barry K.W."/>
            <person name="Clum A."/>
            <person name="Dockter R.B."/>
            <person name="Fauchery L."/>
            <person name="Iotti M."/>
            <person name="Kohler A."/>
            <person name="Labutti K."/>
            <person name="Lindquist E.A."/>
            <person name="Lipzen A."/>
            <person name="Ohm R.A."/>
            <person name="Wang M."/>
            <person name="Grigoriev I.V."/>
            <person name="Zambonelli A."/>
            <person name="Martin F.M."/>
        </authorList>
    </citation>
    <scope>NUCLEOTIDE SEQUENCE [LARGE SCALE GENOMIC DNA]</scope>
    <source>
        <strain evidence="7 8">Tbo3840</strain>
    </source>
</reference>
<feature type="domain" description="C2H2-type" evidence="6">
    <location>
        <begin position="265"/>
        <end position="296"/>
    </location>
</feature>
<dbReference type="SMART" id="SM00355">
    <property type="entry name" value="ZnF_C2H2"/>
    <property type="match status" value="4"/>
</dbReference>
<dbReference type="AlphaFoldDB" id="A0A2T6ZXZ6"/>
<keyword evidence="8" id="KW-1185">Reference proteome</keyword>
<evidence type="ECO:0000256" key="5">
    <source>
        <dbReference type="PROSITE-ProRule" id="PRU00042"/>
    </source>
</evidence>
<keyword evidence="3 5" id="KW-0863">Zinc-finger</keyword>
<gene>
    <name evidence="7" type="ORF">B9Z19DRAFT_1063549</name>
</gene>
<dbReference type="PROSITE" id="PS00028">
    <property type="entry name" value="ZINC_FINGER_C2H2_1"/>
    <property type="match status" value="2"/>
</dbReference>
<keyword evidence="2" id="KW-0677">Repeat</keyword>
<dbReference type="STRING" id="42251.A0A2T6ZXZ6"/>
<dbReference type="GO" id="GO:0008270">
    <property type="term" value="F:zinc ion binding"/>
    <property type="evidence" value="ECO:0007669"/>
    <property type="project" value="UniProtKB-KW"/>
</dbReference>
<keyword evidence="4" id="KW-0862">Zinc</keyword>
<dbReference type="Proteomes" id="UP000244722">
    <property type="component" value="Unassembled WGS sequence"/>
</dbReference>
<dbReference type="PROSITE" id="PS50157">
    <property type="entry name" value="ZINC_FINGER_C2H2_2"/>
    <property type="match status" value="1"/>
</dbReference>
<evidence type="ECO:0000256" key="1">
    <source>
        <dbReference type="ARBA" id="ARBA00022723"/>
    </source>
</evidence>
<keyword evidence="1" id="KW-0479">Metal-binding</keyword>
<evidence type="ECO:0000256" key="2">
    <source>
        <dbReference type="ARBA" id="ARBA00022737"/>
    </source>
</evidence>
<dbReference type="InterPro" id="IPR013087">
    <property type="entry name" value="Znf_C2H2_type"/>
</dbReference>
<dbReference type="GO" id="GO:0000981">
    <property type="term" value="F:DNA-binding transcription factor activity, RNA polymerase II-specific"/>
    <property type="evidence" value="ECO:0007669"/>
    <property type="project" value="TreeGrafter"/>
</dbReference>
<proteinExistence type="predicted"/>
<dbReference type="OrthoDB" id="8117402at2759"/>
<dbReference type="SUPFAM" id="SSF57667">
    <property type="entry name" value="beta-beta-alpha zinc fingers"/>
    <property type="match status" value="1"/>
</dbReference>
<evidence type="ECO:0000256" key="3">
    <source>
        <dbReference type="ARBA" id="ARBA00022771"/>
    </source>
</evidence>
<accession>A0A2T6ZXZ6</accession>
<organism evidence="7 8">
    <name type="scientific">Tuber borchii</name>
    <name type="common">White truffle</name>
    <dbReference type="NCBI Taxonomy" id="42251"/>
    <lineage>
        <taxon>Eukaryota</taxon>
        <taxon>Fungi</taxon>
        <taxon>Dikarya</taxon>
        <taxon>Ascomycota</taxon>
        <taxon>Pezizomycotina</taxon>
        <taxon>Pezizomycetes</taxon>
        <taxon>Pezizales</taxon>
        <taxon>Tuberaceae</taxon>
        <taxon>Tuber</taxon>
    </lineage>
</organism>
<dbReference type="InterPro" id="IPR036236">
    <property type="entry name" value="Znf_C2H2_sf"/>
</dbReference>
<evidence type="ECO:0000259" key="6">
    <source>
        <dbReference type="PROSITE" id="PS50157"/>
    </source>
</evidence>
<dbReference type="PANTHER" id="PTHR24409">
    <property type="entry name" value="ZINC FINGER PROTEIN 142"/>
    <property type="match status" value="1"/>
</dbReference>
<name>A0A2T6ZXZ6_TUBBO</name>
<evidence type="ECO:0000313" key="7">
    <source>
        <dbReference type="EMBL" id="PUU80295.1"/>
    </source>
</evidence>
<evidence type="ECO:0000313" key="8">
    <source>
        <dbReference type="Proteomes" id="UP000244722"/>
    </source>
</evidence>
<sequence>MAIPYYLADLFTDSDTDTDTEGVYLNENGVGFKAMHKPTWSPDEILYEEPIDYLKCEKCGVKFLNVEDGHPLGGNSENDPGRHFYCGKCRVDSKGEEELKEYMVESSEDVVCRECSQKFHIPEALELHCKQVHKPKPITTHQCPGCDALFNAISGITQHIESGQCTGNLSPSGFRKLINYENTPLAKKDLPADILAGSTTTHTWRAGILPGRVKAALAGTSNGFKPEELVPKDFVSVLDYTLPSEPTNSPTENLADCWNKILGAYLCPRLRCGKKFATVTALRAHLESITHDKKAFRCPTCVECFVSSSALLQHAESGACGIKRSPAYNQLIKGATGGLVSVAEKSGLKTGWQKPAAK</sequence>